<organism evidence="1 2">
    <name type="scientific">Chitiniphilus purpureus</name>
    <dbReference type="NCBI Taxonomy" id="2981137"/>
    <lineage>
        <taxon>Bacteria</taxon>
        <taxon>Pseudomonadati</taxon>
        <taxon>Pseudomonadota</taxon>
        <taxon>Betaproteobacteria</taxon>
        <taxon>Neisseriales</taxon>
        <taxon>Chitinibacteraceae</taxon>
        <taxon>Chitiniphilus</taxon>
    </lineage>
</organism>
<keyword evidence="2" id="KW-1185">Reference proteome</keyword>
<dbReference type="RefSeq" id="WP_263125389.1">
    <property type="nucleotide sequence ID" value="NZ_CP106753.1"/>
</dbReference>
<protein>
    <recommendedName>
        <fullName evidence="3">Transmembrane protein</fullName>
    </recommendedName>
</protein>
<evidence type="ECO:0008006" key="3">
    <source>
        <dbReference type="Google" id="ProtNLM"/>
    </source>
</evidence>
<evidence type="ECO:0000313" key="1">
    <source>
        <dbReference type="EMBL" id="UXY15952.1"/>
    </source>
</evidence>
<sequence>MTAPDPRRLHGRKTFLLLLGIALVPLLAAQAAYQWWRPEGGDSFGKLIVMPEAFAAAPQWRLVAHDPAGCTPLREKLAFAARQFAVGQGREADRLHFGSSQACAGPALQEHIVSAPRLALPGPGLYLVDPNGNAVTQYTPQQLDDVEGRRRTMSEIGKFLKNNRGLG</sequence>
<gene>
    <name evidence="1" type="ORF">N8I74_02740</name>
</gene>
<dbReference type="Proteomes" id="UP001061302">
    <property type="component" value="Chromosome"/>
</dbReference>
<dbReference type="EMBL" id="CP106753">
    <property type="protein sequence ID" value="UXY15952.1"/>
    <property type="molecule type" value="Genomic_DNA"/>
</dbReference>
<reference evidence="1" key="1">
    <citation type="submission" date="2022-10" db="EMBL/GenBank/DDBJ databases">
        <title>Chitiniphilus purpureus sp. nov., a novel chitin-degrading bacterium isolated from crawfish pond sediment.</title>
        <authorList>
            <person name="Li K."/>
        </authorList>
    </citation>
    <scope>NUCLEOTIDE SEQUENCE</scope>
    <source>
        <strain evidence="1">CD1</strain>
    </source>
</reference>
<name>A0ABY6DNN4_9NEIS</name>
<proteinExistence type="predicted"/>
<evidence type="ECO:0000313" key="2">
    <source>
        <dbReference type="Proteomes" id="UP001061302"/>
    </source>
</evidence>
<accession>A0ABY6DNN4</accession>